<gene>
    <name evidence="3" type="ORF">H9650_19175</name>
</gene>
<feature type="transmembrane region" description="Helical" evidence="1">
    <location>
        <begin position="126"/>
        <end position="145"/>
    </location>
</feature>
<dbReference type="InterPro" id="IPR006976">
    <property type="entry name" value="VanZ-like"/>
</dbReference>
<dbReference type="RefSeq" id="WP_144541356.1">
    <property type="nucleotide sequence ID" value="NZ_JACSQO010000014.1"/>
</dbReference>
<proteinExistence type="predicted"/>
<keyword evidence="1" id="KW-1133">Transmembrane helix</keyword>
<keyword evidence="1" id="KW-0472">Membrane</keyword>
<evidence type="ECO:0000256" key="1">
    <source>
        <dbReference type="SAM" id="Phobius"/>
    </source>
</evidence>
<dbReference type="PANTHER" id="PTHR36834">
    <property type="entry name" value="MEMBRANE PROTEIN-RELATED"/>
    <property type="match status" value="1"/>
</dbReference>
<evidence type="ECO:0000313" key="4">
    <source>
        <dbReference type="Proteomes" id="UP000640786"/>
    </source>
</evidence>
<feature type="domain" description="VanZ-like" evidence="2">
    <location>
        <begin position="47"/>
        <end position="174"/>
    </location>
</feature>
<feature type="transmembrane region" description="Helical" evidence="1">
    <location>
        <begin position="12"/>
        <end position="28"/>
    </location>
</feature>
<dbReference type="Pfam" id="PF04892">
    <property type="entry name" value="VanZ"/>
    <property type="match status" value="1"/>
</dbReference>
<feature type="transmembrane region" description="Helical" evidence="1">
    <location>
        <begin position="40"/>
        <end position="62"/>
    </location>
</feature>
<dbReference type="EMBL" id="JACSQO010000014">
    <property type="protein sequence ID" value="MBD7946228.1"/>
    <property type="molecule type" value="Genomic_DNA"/>
</dbReference>
<evidence type="ECO:0000259" key="2">
    <source>
        <dbReference type="Pfam" id="PF04892"/>
    </source>
</evidence>
<keyword evidence="4" id="KW-1185">Reference proteome</keyword>
<dbReference type="InterPro" id="IPR053150">
    <property type="entry name" value="Teicoplanin_resist-assoc"/>
</dbReference>
<dbReference type="PANTHER" id="PTHR36834:SF1">
    <property type="entry name" value="INTEGRAL MEMBRANE PROTEIN"/>
    <property type="match status" value="1"/>
</dbReference>
<keyword evidence="1" id="KW-0812">Transmembrane</keyword>
<feature type="transmembrane region" description="Helical" evidence="1">
    <location>
        <begin position="99"/>
        <end position="119"/>
    </location>
</feature>
<reference evidence="3 4" key="1">
    <citation type="submission" date="2020-08" db="EMBL/GenBank/DDBJ databases">
        <title>A Genomic Blueprint of the Chicken Gut Microbiome.</title>
        <authorList>
            <person name="Gilroy R."/>
            <person name="Ravi A."/>
            <person name="Getino M."/>
            <person name="Pursley I."/>
            <person name="Horton D.L."/>
            <person name="Alikhan N.-F."/>
            <person name="Baker D."/>
            <person name="Gharbi K."/>
            <person name="Hall N."/>
            <person name="Watson M."/>
            <person name="Adriaenssens E.M."/>
            <person name="Foster-Nyarko E."/>
            <person name="Jarju S."/>
            <person name="Secka A."/>
            <person name="Antonio M."/>
            <person name="Oren A."/>
            <person name="Chaudhuri R."/>
            <person name="La Ragione R.M."/>
            <person name="Hildebrand F."/>
            <person name="Pallen M.J."/>
        </authorList>
    </citation>
    <scope>NUCLEOTIDE SEQUENCE [LARGE SCALE GENOMIC DNA]</scope>
    <source>
        <strain evidence="3 4">Sa2BUA9</strain>
    </source>
</reference>
<evidence type="ECO:0000313" key="3">
    <source>
        <dbReference type="EMBL" id="MBD7946228.1"/>
    </source>
</evidence>
<feature type="transmembrane region" description="Helical" evidence="1">
    <location>
        <begin position="157"/>
        <end position="174"/>
    </location>
</feature>
<accession>A0ABR8REN5</accession>
<dbReference type="Proteomes" id="UP000640786">
    <property type="component" value="Unassembled WGS sequence"/>
</dbReference>
<name>A0ABR8REN5_9BACI</name>
<comment type="caution">
    <text evidence="3">The sequence shown here is derived from an EMBL/GenBank/DDBJ whole genome shotgun (WGS) entry which is preliminary data.</text>
</comment>
<sequence>MPVIMNYIDEMLYTIAIFLPVLIIWRLIRWKRRGFHLREGLYELGVLFLIAVLVGLFSQTIIPKYGEEQAYVNSINLELFRVLEETWNAIIYLGYWEPFYINFLGNIALFIPIGFLFPLVFKRMEIFPFPVIMGFLISLFIEIVQIPQNRSSDVDDLWLNSSGALVGYLIYLLVRRKFPVFCKVFKKNHATSL</sequence>
<protein>
    <submittedName>
        <fullName evidence="3">VanZ family protein</fullName>
    </submittedName>
</protein>
<organism evidence="3 4">
    <name type="scientific">Psychrobacillus faecigallinarum</name>
    <dbReference type="NCBI Taxonomy" id="2762235"/>
    <lineage>
        <taxon>Bacteria</taxon>
        <taxon>Bacillati</taxon>
        <taxon>Bacillota</taxon>
        <taxon>Bacilli</taxon>
        <taxon>Bacillales</taxon>
        <taxon>Bacillaceae</taxon>
        <taxon>Psychrobacillus</taxon>
    </lineage>
</organism>